<reference evidence="2 3" key="1">
    <citation type="journal article" date="2015" name="Nature">
        <title>rRNA introns, odd ribosomes, and small enigmatic genomes across a large radiation of phyla.</title>
        <authorList>
            <person name="Brown C.T."/>
            <person name="Hug L.A."/>
            <person name="Thomas B.C."/>
            <person name="Sharon I."/>
            <person name="Castelle C.J."/>
            <person name="Singh A."/>
            <person name="Wilkins M.J."/>
            <person name="Williams K.H."/>
            <person name="Banfield J.F."/>
        </authorList>
    </citation>
    <scope>NUCLEOTIDE SEQUENCE [LARGE SCALE GENOMIC DNA]</scope>
</reference>
<dbReference type="Gene3D" id="3.30.200.20">
    <property type="entry name" value="Phosphorylase Kinase, domain 1"/>
    <property type="match status" value="1"/>
</dbReference>
<name>A0A0G2AJY0_9BACT</name>
<dbReference type="AlphaFoldDB" id="A0A0G2AJY0"/>
<evidence type="ECO:0000313" key="2">
    <source>
        <dbReference type="EMBL" id="KKW32919.1"/>
    </source>
</evidence>
<sequence length="345" mass="39146">MSIHSTFYRLPPSSVLSAYNIGKIRQAKVVTDGLVHKTYDLDTTTGKYILQRLHPVLASQAIGRDFLAVTRYLEEQNFPSPKAILSRKGKMLVRDGKEVWRMQTKLSGRTIHILKNVSMARACGEIYAKFHRVMDGFPHTFKSTKILHETEKVYDAFVKATKKAVGTEAHEAVEFVRRELPKYFLPATLPMRVIHGDPKISNILFDAKGHAKAIIDLDTCNRRPLLVELGDAFRSWCGGAEDDPHNTFSLAIFRAAWAGYKKGAGNMMTKRELQYVPKAIGTITLELAARFLTDYFNDNYFGWDSSRYPSRCAHNLARAQGQIAEFRDYREKLPAIKEIVYIIVG</sequence>
<dbReference type="Gene3D" id="3.90.1200.10">
    <property type="match status" value="1"/>
</dbReference>
<protein>
    <submittedName>
        <fullName evidence="2">Phosphotransferase</fullName>
    </submittedName>
</protein>
<dbReference type="Proteomes" id="UP000034054">
    <property type="component" value="Unassembled WGS sequence"/>
</dbReference>
<keyword evidence="2" id="KW-0808">Transferase</keyword>
<dbReference type="EMBL" id="LCRH01000013">
    <property type="protein sequence ID" value="KKW32919.1"/>
    <property type="molecule type" value="Genomic_DNA"/>
</dbReference>
<dbReference type="InterPro" id="IPR011009">
    <property type="entry name" value="Kinase-like_dom_sf"/>
</dbReference>
<dbReference type="GO" id="GO:0016740">
    <property type="term" value="F:transferase activity"/>
    <property type="evidence" value="ECO:0007669"/>
    <property type="project" value="UniProtKB-KW"/>
</dbReference>
<dbReference type="Pfam" id="PF01636">
    <property type="entry name" value="APH"/>
    <property type="match status" value="1"/>
</dbReference>
<feature type="domain" description="Aminoglycoside phosphotransferase" evidence="1">
    <location>
        <begin position="28"/>
        <end position="252"/>
    </location>
</feature>
<dbReference type="InterPro" id="IPR050249">
    <property type="entry name" value="Pseudomonas-type_ThrB"/>
</dbReference>
<dbReference type="SUPFAM" id="SSF56112">
    <property type="entry name" value="Protein kinase-like (PK-like)"/>
    <property type="match status" value="1"/>
</dbReference>
<gene>
    <name evidence="2" type="ORF">UY76_C0013G0007</name>
</gene>
<dbReference type="InterPro" id="IPR002575">
    <property type="entry name" value="Aminoglycoside_PTrfase"/>
</dbReference>
<accession>A0A0G2AJY0</accession>
<dbReference type="PANTHER" id="PTHR21064">
    <property type="entry name" value="AMINOGLYCOSIDE PHOSPHOTRANSFERASE DOMAIN-CONTAINING PROTEIN-RELATED"/>
    <property type="match status" value="1"/>
</dbReference>
<evidence type="ECO:0000313" key="3">
    <source>
        <dbReference type="Proteomes" id="UP000034054"/>
    </source>
</evidence>
<comment type="caution">
    <text evidence="2">The sequence shown here is derived from an EMBL/GenBank/DDBJ whole genome shotgun (WGS) entry which is preliminary data.</text>
</comment>
<dbReference type="PANTHER" id="PTHR21064:SF5">
    <property type="entry name" value="SLR1880 PROTEIN"/>
    <property type="match status" value="1"/>
</dbReference>
<proteinExistence type="predicted"/>
<evidence type="ECO:0000259" key="1">
    <source>
        <dbReference type="Pfam" id="PF01636"/>
    </source>
</evidence>
<organism evidence="2 3">
    <name type="scientific">Candidatus Uhrbacteria bacterium GW2011_GWA2_52_8d</name>
    <dbReference type="NCBI Taxonomy" id="1618979"/>
    <lineage>
        <taxon>Bacteria</taxon>
        <taxon>Candidatus Uhriibacteriota</taxon>
    </lineage>
</organism>